<feature type="compositionally biased region" description="Acidic residues" evidence="1">
    <location>
        <begin position="177"/>
        <end position="190"/>
    </location>
</feature>
<dbReference type="SMART" id="SM01332">
    <property type="entry name" value="Cyclin_C"/>
    <property type="match status" value="1"/>
</dbReference>
<evidence type="ECO:0000256" key="1">
    <source>
        <dbReference type="SAM" id="MobiDB-lite"/>
    </source>
</evidence>
<dbReference type="InterPro" id="IPR036915">
    <property type="entry name" value="Cyclin-like_sf"/>
</dbReference>
<dbReference type="AlphaFoldDB" id="A0AA35STB2"/>
<evidence type="ECO:0000313" key="4">
    <source>
        <dbReference type="Proteomes" id="UP001174909"/>
    </source>
</evidence>
<dbReference type="Pfam" id="PF02984">
    <property type="entry name" value="Cyclin_C"/>
    <property type="match status" value="1"/>
</dbReference>
<keyword evidence="4" id="KW-1185">Reference proteome</keyword>
<proteinExistence type="predicted"/>
<dbReference type="Gene3D" id="1.10.472.10">
    <property type="entry name" value="Cyclin-like"/>
    <property type="match status" value="1"/>
</dbReference>
<feature type="domain" description="Cyclin C-terminal" evidence="2">
    <location>
        <begin position="2"/>
        <end position="123"/>
    </location>
</feature>
<dbReference type="EMBL" id="CASHTH010002806">
    <property type="protein sequence ID" value="CAI8035488.1"/>
    <property type="molecule type" value="Genomic_DNA"/>
</dbReference>
<organism evidence="3 4">
    <name type="scientific">Geodia barretti</name>
    <name type="common">Barrett's horny sponge</name>
    <dbReference type="NCBI Taxonomy" id="519541"/>
    <lineage>
        <taxon>Eukaryota</taxon>
        <taxon>Metazoa</taxon>
        <taxon>Porifera</taxon>
        <taxon>Demospongiae</taxon>
        <taxon>Heteroscleromorpha</taxon>
        <taxon>Tetractinellida</taxon>
        <taxon>Astrophorina</taxon>
        <taxon>Geodiidae</taxon>
        <taxon>Geodia</taxon>
    </lineage>
</organism>
<gene>
    <name evidence="3" type="ORF">GBAR_LOCUS19911</name>
</gene>
<dbReference type="Proteomes" id="UP001174909">
    <property type="component" value="Unassembled WGS sequence"/>
</dbReference>
<dbReference type="InterPro" id="IPR004367">
    <property type="entry name" value="Cyclin_C-dom"/>
</dbReference>
<reference evidence="3" key="1">
    <citation type="submission" date="2023-03" db="EMBL/GenBank/DDBJ databases">
        <authorList>
            <person name="Steffen K."/>
            <person name="Cardenas P."/>
        </authorList>
    </citation>
    <scope>NUCLEOTIDE SEQUENCE</scope>
</reference>
<comment type="caution">
    <text evidence="3">The sequence shown here is derived from an EMBL/GenBank/DDBJ whole genome shotgun (WGS) entry which is preliminary data.</text>
</comment>
<evidence type="ECO:0000259" key="2">
    <source>
        <dbReference type="SMART" id="SM01332"/>
    </source>
</evidence>
<feature type="region of interest" description="Disordered" evidence="1">
    <location>
        <begin position="174"/>
        <end position="199"/>
    </location>
</feature>
<dbReference type="SUPFAM" id="SSF47954">
    <property type="entry name" value="Cyclin-like"/>
    <property type="match status" value="1"/>
</dbReference>
<protein>
    <submittedName>
        <fullName evidence="3">Cyclin-F</fullName>
    </submittedName>
</protein>
<accession>A0AA35STB2</accession>
<sequence>MSDYLEVLLALVQASPTVHSMATYLSEGVLLHPELSRFSSAHLAAACLLNAQIILRQDYPWPMYMEKATGFSLSSLSPCSLMIFKRCLTKEFSVADHRGVELCAIVSRYSNPSHHCISKQEIMSLEEFSEQLGVTFDPATSTSPQRPTPQKKDGKVLSFLSDSCYLSSPLWFSGSDSESESEPDLVEEGENVSAGEARGLGSDGERSGFLCAGFLLLLRCLSLSLPAGPLPFLVGGV</sequence>
<evidence type="ECO:0000313" key="3">
    <source>
        <dbReference type="EMBL" id="CAI8035488.1"/>
    </source>
</evidence>
<name>A0AA35STB2_GEOBA</name>